<evidence type="ECO:0000256" key="3">
    <source>
        <dbReference type="ARBA" id="ARBA00022512"/>
    </source>
</evidence>
<keyword evidence="10" id="KW-0732">Signal</keyword>
<feature type="active site" evidence="8">
    <location>
        <position position="258"/>
    </location>
</feature>
<dbReference type="Pfam" id="PF00295">
    <property type="entry name" value="Glyco_hydro_28"/>
    <property type="match status" value="1"/>
</dbReference>
<dbReference type="PhylomeDB" id="A0A022RQ93"/>
<keyword evidence="4" id="KW-0964">Secreted</keyword>
<dbReference type="STRING" id="4155.A0A022RQ93"/>
<evidence type="ECO:0000256" key="10">
    <source>
        <dbReference type="SAM" id="SignalP"/>
    </source>
</evidence>
<dbReference type="PROSITE" id="PS00502">
    <property type="entry name" value="POLYGALACTURONASE"/>
    <property type="match status" value="1"/>
</dbReference>
<dbReference type="Proteomes" id="UP000030748">
    <property type="component" value="Unassembled WGS sequence"/>
</dbReference>
<dbReference type="OrthoDB" id="187139at2759"/>
<dbReference type="EMBL" id="KI630302">
    <property type="protein sequence ID" value="EYU42229.1"/>
    <property type="molecule type" value="Genomic_DNA"/>
</dbReference>
<dbReference type="FunFam" id="2.160.20.10:FF:000004">
    <property type="entry name" value="Pectin lyase-like superfamily protein"/>
    <property type="match status" value="1"/>
</dbReference>
<dbReference type="GO" id="GO:0005975">
    <property type="term" value="P:carbohydrate metabolic process"/>
    <property type="evidence" value="ECO:0007669"/>
    <property type="project" value="InterPro"/>
</dbReference>
<evidence type="ECO:0000313" key="12">
    <source>
        <dbReference type="Proteomes" id="UP000030748"/>
    </source>
</evidence>
<keyword evidence="3" id="KW-0134">Cell wall</keyword>
<gene>
    <name evidence="11" type="ORF">MIMGU_mgv1a007314mg</name>
</gene>
<evidence type="ECO:0000256" key="1">
    <source>
        <dbReference type="ARBA" id="ARBA00004191"/>
    </source>
</evidence>
<accession>A0A022RQ93</accession>
<protein>
    <recommendedName>
        <fullName evidence="13">Pectate lyase superfamily protein domain-containing protein</fullName>
    </recommendedName>
</protein>
<evidence type="ECO:0000256" key="2">
    <source>
        <dbReference type="ARBA" id="ARBA00008834"/>
    </source>
</evidence>
<evidence type="ECO:0000256" key="4">
    <source>
        <dbReference type="ARBA" id="ARBA00022525"/>
    </source>
</evidence>
<keyword evidence="7" id="KW-0961">Cell wall biogenesis/degradation</keyword>
<comment type="subcellular location">
    <subcellularLocation>
        <location evidence="1">Secreted</location>
        <location evidence="1">Cell wall</location>
    </subcellularLocation>
</comment>
<dbReference type="GO" id="GO:0004650">
    <property type="term" value="F:polygalacturonase activity"/>
    <property type="evidence" value="ECO:0007669"/>
    <property type="project" value="InterPro"/>
</dbReference>
<keyword evidence="6 9" id="KW-0326">Glycosidase</keyword>
<evidence type="ECO:0000256" key="6">
    <source>
        <dbReference type="ARBA" id="ARBA00023295"/>
    </source>
</evidence>
<dbReference type="InterPro" id="IPR011050">
    <property type="entry name" value="Pectin_lyase_fold/virulence"/>
</dbReference>
<comment type="similarity">
    <text evidence="2 9">Belongs to the glycosyl hydrolase 28 family.</text>
</comment>
<feature type="chain" id="PRO_5001507827" description="Pectate lyase superfamily protein domain-containing protein" evidence="10">
    <location>
        <begin position="29"/>
        <end position="411"/>
    </location>
</feature>
<dbReference type="PANTHER" id="PTHR31375">
    <property type="match status" value="1"/>
</dbReference>
<dbReference type="OMA" id="YPNRPHA"/>
<dbReference type="Gene3D" id="2.160.20.10">
    <property type="entry name" value="Single-stranded right-handed beta-helix, Pectin lyase-like"/>
    <property type="match status" value="1"/>
</dbReference>
<dbReference type="AlphaFoldDB" id="A0A022RQ93"/>
<dbReference type="InterPro" id="IPR012334">
    <property type="entry name" value="Pectin_lyas_fold"/>
</dbReference>
<dbReference type="eggNOG" id="ENOG502QV2R">
    <property type="taxonomic scope" value="Eukaryota"/>
</dbReference>
<dbReference type="InterPro" id="IPR000743">
    <property type="entry name" value="Glyco_hydro_28"/>
</dbReference>
<reference evidence="11 12" key="1">
    <citation type="journal article" date="2013" name="Proc. Natl. Acad. Sci. U.S.A.">
        <title>Fine-scale variation in meiotic recombination in Mimulus inferred from population shotgun sequencing.</title>
        <authorList>
            <person name="Hellsten U."/>
            <person name="Wright K.M."/>
            <person name="Jenkins J."/>
            <person name="Shu S."/>
            <person name="Yuan Y."/>
            <person name="Wessler S.R."/>
            <person name="Schmutz J."/>
            <person name="Willis J.H."/>
            <person name="Rokhsar D.S."/>
        </authorList>
    </citation>
    <scope>NUCLEOTIDE SEQUENCE [LARGE SCALE GENOMIC DNA]</scope>
    <source>
        <strain evidence="12">cv. DUN x IM62</strain>
    </source>
</reference>
<sequence length="411" mass="44005">MANSEGSREILQACLVLGLLALINVVRCDNYPDFQSRRSLIGETIFDVTKFGAKGDGITDDAMAIIKAWRAACTTVGAAKVLIPRGDFVAGEVVMAGPCTAQKPITIEIQGNLLAYDDMSVYTRGAWIMIEKVDGLVVTGGGTINGRGKEVWQYFTKGSPPLPVSLILQSVQNVKMYNLNLVDSMGFHSKVTDSTNVAISNMKITAPGKSPNTDGCHMSSSRNINITDTVIGTGDDCISIGHGNYNILVARVTCGPGHGLSIGSLGKRPNETSMKGVTITNCTLVGTTNGARIKTYHASPQIEASSIYFQDIVMDRVKNPIIIDQHYDSKRKREPSKVKISDVHFRNIRGTSISAVSISLNCSSTFPCQGIELSNIDLQPIAPIGPLRSSCSNARFFVTGKINPTAPASCV</sequence>
<name>A0A022RQ93_ERYGU</name>
<evidence type="ECO:0000256" key="5">
    <source>
        <dbReference type="ARBA" id="ARBA00022801"/>
    </source>
</evidence>
<proteinExistence type="inferred from homology"/>
<dbReference type="KEGG" id="egt:105952508"/>
<keyword evidence="12" id="KW-1185">Reference proteome</keyword>
<evidence type="ECO:0008006" key="13">
    <source>
        <dbReference type="Google" id="ProtNLM"/>
    </source>
</evidence>
<feature type="signal peptide" evidence="10">
    <location>
        <begin position="1"/>
        <end position="28"/>
    </location>
</feature>
<evidence type="ECO:0000256" key="9">
    <source>
        <dbReference type="RuleBase" id="RU361169"/>
    </source>
</evidence>
<keyword evidence="5 9" id="KW-0378">Hydrolase</keyword>
<dbReference type="SMART" id="SM00710">
    <property type="entry name" value="PbH1"/>
    <property type="match status" value="4"/>
</dbReference>
<dbReference type="InterPro" id="IPR006626">
    <property type="entry name" value="PbH1"/>
</dbReference>
<evidence type="ECO:0000256" key="7">
    <source>
        <dbReference type="ARBA" id="ARBA00023316"/>
    </source>
</evidence>
<organism evidence="11 12">
    <name type="scientific">Erythranthe guttata</name>
    <name type="common">Yellow monkey flower</name>
    <name type="synonym">Mimulus guttatus</name>
    <dbReference type="NCBI Taxonomy" id="4155"/>
    <lineage>
        <taxon>Eukaryota</taxon>
        <taxon>Viridiplantae</taxon>
        <taxon>Streptophyta</taxon>
        <taxon>Embryophyta</taxon>
        <taxon>Tracheophyta</taxon>
        <taxon>Spermatophyta</taxon>
        <taxon>Magnoliopsida</taxon>
        <taxon>eudicotyledons</taxon>
        <taxon>Gunneridae</taxon>
        <taxon>Pentapetalae</taxon>
        <taxon>asterids</taxon>
        <taxon>lamiids</taxon>
        <taxon>Lamiales</taxon>
        <taxon>Phrymaceae</taxon>
        <taxon>Erythranthe</taxon>
    </lineage>
</organism>
<dbReference type="GO" id="GO:0071555">
    <property type="term" value="P:cell wall organization"/>
    <property type="evidence" value="ECO:0007669"/>
    <property type="project" value="UniProtKB-KW"/>
</dbReference>
<dbReference type="SUPFAM" id="SSF51126">
    <property type="entry name" value="Pectin lyase-like"/>
    <property type="match status" value="1"/>
</dbReference>
<evidence type="ECO:0000313" key="11">
    <source>
        <dbReference type="EMBL" id="EYU42229.1"/>
    </source>
</evidence>
<evidence type="ECO:0000256" key="8">
    <source>
        <dbReference type="PROSITE-ProRule" id="PRU10052"/>
    </source>
</evidence>